<feature type="transmembrane region" description="Helical" evidence="6">
    <location>
        <begin position="70"/>
        <end position="91"/>
    </location>
</feature>
<dbReference type="InterPro" id="IPR013604">
    <property type="entry name" value="7TM_chemorcpt"/>
</dbReference>
<evidence type="ECO:0000256" key="6">
    <source>
        <dbReference type="RuleBase" id="RU363108"/>
    </source>
</evidence>
<evidence type="ECO:0000256" key="2">
    <source>
        <dbReference type="ARBA" id="ARBA00022475"/>
    </source>
</evidence>
<dbReference type="KEGG" id="dhe:111593060"/>
<dbReference type="RefSeq" id="XP_023161406.2">
    <property type="nucleotide sequence ID" value="XM_023305638.2"/>
</dbReference>
<reference evidence="8" key="1">
    <citation type="submission" date="2025-08" db="UniProtKB">
        <authorList>
            <consortium name="RefSeq"/>
        </authorList>
    </citation>
    <scope>IDENTIFICATION</scope>
    <source>
        <strain evidence="8">15085-1641.00</strain>
        <tissue evidence="8">Whole body</tissue>
    </source>
</reference>
<protein>
    <recommendedName>
        <fullName evidence="6">Gustatory receptor</fullName>
    </recommendedName>
</protein>
<name>A0A6J1LAY1_DROHY</name>
<gene>
    <name evidence="8" type="primary">LOC111593060</name>
</gene>
<evidence type="ECO:0000313" key="8">
    <source>
        <dbReference type="RefSeq" id="XP_023161406.2"/>
    </source>
</evidence>
<comment type="function">
    <text evidence="6">Gustatory receptor which mediates acceptance or avoidance behavior, depending on its substrates.</text>
</comment>
<dbReference type="GeneID" id="111593060"/>
<evidence type="ECO:0000256" key="3">
    <source>
        <dbReference type="ARBA" id="ARBA00022692"/>
    </source>
</evidence>
<feature type="transmembrane region" description="Helical" evidence="6">
    <location>
        <begin position="347"/>
        <end position="366"/>
    </location>
</feature>
<dbReference type="Pfam" id="PF08395">
    <property type="entry name" value="7tm_7"/>
    <property type="match status" value="1"/>
</dbReference>
<keyword evidence="5 6" id="KW-0472">Membrane</keyword>
<dbReference type="GO" id="GO:0005886">
    <property type="term" value="C:plasma membrane"/>
    <property type="evidence" value="ECO:0007669"/>
    <property type="project" value="UniProtKB-SubCell"/>
</dbReference>
<keyword evidence="6 8" id="KW-0675">Receptor</keyword>
<proteinExistence type="inferred from homology"/>
<comment type="similarity">
    <text evidence="6">Belongs to the insect chemoreceptor superfamily. Gustatory receptor (GR) family.</text>
</comment>
<keyword evidence="2 6" id="KW-1003">Cell membrane</keyword>
<evidence type="ECO:0000256" key="4">
    <source>
        <dbReference type="ARBA" id="ARBA00022989"/>
    </source>
</evidence>
<evidence type="ECO:0000256" key="1">
    <source>
        <dbReference type="ARBA" id="ARBA00004651"/>
    </source>
</evidence>
<keyword evidence="3 6" id="KW-0812">Transmembrane</keyword>
<feature type="transmembrane region" description="Helical" evidence="6">
    <location>
        <begin position="134"/>
        <end position="152"/>
    </location>
</feature>
<feature type="transmembrane region" description="Helical" evidence="6">
    <location>
        <begin position="238"/>
        <end position="260"/>
    </location>
</feature>
<evidence type="ECO:0000256" key="5">
    <source>
        <dbReference type="ARBA" id="ARBA00023136"/>
    </source>
</evidence>
<keyword evidence="6" id="KW-0807">Transducer</keyword>
<keyword evidence="4 6" id="KW-1133">Transmembrane helix</keyword>
<dbReference type="GO" id="GO:0007165">
    <property type="term" value="P:signal transduction"/>
    <property type="evidence" value="ECO:0007669"/>
    <property type="project" value="UniProtKB-KW"/>
</dbReference>
<feature type="transmembrane region" description="Helical" evidence="6">
    <location>
        <begin position="158"/>
        <end position="177"/>
    </location>
</feature>
<keyword evidence="7" id="KW-1185">Reference proteome</keyword>
<dbReference type="Proteomes" id="UP000504633">
    <property type="component" value="Unplaced"/>
</dbReference>
<comment type="subcellular location">
    <subcellularLocation>
        <location evidence="1 6">Cell membrane</location>
        <topology evidence="1 6">Multi-pass membrane protein</topology>
    </subcellularLocation>
</comment>
<evidence type="ECO:0000313" key="7">
    <source>
        <dbReference type="Proteomes" id="UP000504633"/>
    </source>
</evidence>
<dbReference type="OMA" id="RETWLTR"/>
<accession>A0A6J1LAY1</accession>
<dbReference type="GO" id="GO:0050909">
    <property type="term" value="P:sensory perception of taste"/>
    <property type="evidence" value="ECO:0007669"/>
    <property type="project" value="InterPro"/>
</dbReference>
<feature type="transmembrane region" description="Helical" evidence="6">
    <location>
        <begin position="272"/>
        <end position="292"/>
    </location>
</feature>
<organism evidence="7 8">
    <name type="scientific">Drosophila hydei</name>
    <name type="common">Fruit fly</name>
    <dbReference type="NCBI Taxonomy" id="7224"/>
    <lineage>
        <taxon>Eukaryota</taxon>
        <taxon>Metazoa</taxon>
        <taxon>Ecdysozoa</taxon>
        <taxon>Arthropoda</taxon>
        <taxon>Hexapoda</taxon>
        <taxon>Insecta</taxon>
        <taxon>Pterygota</taxon>
        <taxon>Neoptera</taxon>
        <taxon>Endopterygota</taxon>
        <taxon>Diptera</taxon>
        <taxon>Brachycera</taxon>
        <taxon>Muscomorpha</taxon>
        <taxon>Ephydroidea</taxon>
        <taxon>Drosophilidae</taxon>
        <taxon>Drosophila</taxon>
    </lineage>
</organism>
<sequence length="373" mass="43593">MVGELLLRLYDSYSLILGVTSYFRVSQSYRETWLTRGYVLVVNVLTLSLLPLAFWLSAQYVRTIGWFPNLLTYTTYILFTVSYVTIVYTLITRSCRDTALLKVHGIVQRLKRAPDFVVEHSVDGTLDNLYNLKLGSVLIICLFGMSTCLVIPNEKRFSVMLCAFFYLNAMNIPLIAVHRYFLALWDIAFCYQSLNKELSQLLDSLIKESPSRLQLEQLQHLWMLHSLLGRCTLRLNKIYELLMLAARFENLAFFAINGYWGILFSSNVNSPFYVILYGAMNYYVHVMDYYLLNFMFDQTIRYQSAIQHSLSEVPWSRELNAFVLYACTSKLSLWVCGLYKANRRSWFQMQISIITFSILLLQFHLVHNKKYTL</sequence>
<feature type="transmembrane region" description="Helical" evidence="6">
    <location>
        <begin position="37"/>
        <end position="58"/>
    </location>
</feature>
<dbReference type="OrthoDB" id="8043605at2759"/>
<dbReference type="AlphaFoldDB" id="A0A6J1LAY1"/>